<dbReference type="Proteomes" id="UP000730481">
    <property type="component" value="Unassembled WGS sequence"/>
</dbReference>
<feature type="repeat" description="ANK" evidence="3">
    <location>
        <begin position="665"/>
        <end position="697"/>
    </location>
</feature>
<dbReference type="Gene3D" id="1.25.10.10">
    <property type="entry name" value="Leucine-rich Repeat Variant"/>
    <property type="match status" value="1"/>
</dbReference>
<feature type="region of interest" description="Disordered" evidence="5">
    <location>
        <begin position="120"/>
        <end position="140"/>
    </location>
</feature>
<dbReference type="Pfam" id="PF00400">
    <property type="entry name" value="WD40"/>
    <property type="match status" value="5"/>
</dbReference>
<feature type="compositionally biased region" description="Polar residues" evidence="5">
    <location>
        <begin position="326"/>
        <end position="337"/>
    </location>
</feature>
<dbReference type="PROSITE" id="PS50088">
    <property type="entry name" value="ANK_REPEAT"/>
    <property type="match status" value="2"/>
</dbReference>
<organism evidence="6 7">
    <name type="scientific">Fusarium beomiforme</name>
    <dbReference type="NCBI Taxonomy" id="44412"/>
    <lineage>
        <taxon>Eukaryota</taxon>
        <taxon>Fungi</taxon>
        <taxon>Dikarya</taxon>
        <taxon>Ascomycota</taxon>
        <taxon>Pezizomycotina</taxon>
        <taxon>Sordariomycetes</taxon>
        <taxon>Hypocreomycetidae</taxon>
        <taxon>Hypocreales</taxon>
        <taxon>Nectriaceae</taxon>
        <taxon>Fusarium</taxon>
        <taxon>Fusarium burgessii species complex</taxon>
    </lineage>
</organism>
<evidence type="ECO:0000256" key="3">
    <source>
        <dbReference type="PROSITE-ProRule" id="PRU00023"/>
    </source>
</evidence>
<dbReference type="SUPFAM" id="SSF50978">
    <property type="entry name" value="WD40 repeat-like"/>
    <property type="match status" value="1"/>
</dbReference>
<dbReference type="Pfam" id="PF13637">
    <property type="entry name" value="Ank_4"/>
    <property type="match status" value="1"/>
</dbReference>
<dbReference type="InterPro" id="IPR002110">
    <property type="entry name" value="Ankyrin_rpt"/>
</dbReference>
<dbReference type="EMBL" id="PVQB02000458">
    <property type="protein sequence ID" value="KAF4336913.1"/>
    <property type="molecule type" value="Genomic_DNA"/>
</dbReference>
<dbReference type="SUPFAM" id="SSF48403">
    <property type="entry name" value="Ankyrin repeat"/>
    <property type="match status" value="1"/>
</dbReference>
<dbReference type="PROSITE" id="PS50082">
    <property type="entry name" value="WD_REPEATS_2"/>
    <property type="match status" value="4"/>
</dbReference>
<dbReference type="Pfam" id="PF12796">
    <property type="entry name" value="Ank_2"/>
    <property type="match status" value="1"/>
</dbReference>
<dbReference type="InterPro" id="IPR036770">
    <property type="entry name" value="Ankyrin_rpt-contain_sf"/>
</dbReference>
<reference evidence="6" key="1">
    <citation type="journal article" date="2017" name="Mycologia">
        <title>Fusarium algeriense, sp. nov., a novel toxigenic crown rot pathogen of durum wheat from Algeria is nested in the Fusarium burgessii species complex.</title>
        <authorList>
            <person name="Laraba I."/>
            <person name="Keddad A."/>
            <person name="Boureghda H."/>
            <person name="Abdallah N."/>
            <person name="Vaughan M.M."/>
            <person name="Proctor R.H."/>
            <person name="Busman M."/>
            <person name="O'Donnell K."/>
        </authorList>
    </citation>
    <scope>NUCLEOTIDE SEQUENCE</scope>
    <source>
        <strain evidence="6">NRRL 25174</strain>
    </source>
</reference>
<feature type="repeat" description="WD" evidence="4">
    <location>
        <begin position="1025"/>
        <end position="1057"/>
    </location>
</feature>
<dbReference type="InterPro" id="IPR015943">
    <property type="entry name" value="WD40/YVTN_repeat-like_dom_sf"/>
</dbReference>
<dbReference type="SUPFAM" id="SSF48371">
    <property type="entry name" value="ARM repeat"/>
    <property type="match status" value="1"/>
</dbReference>
<dbReference type="InterPro" id="IPR001680">
    <property type="entry name" value="WD40_rpt"/>
</dbReference>
<sequence>MDLMATQPGATSLSKLYSECMRHFQSFLLTLSETDCRVIHLGQVVLPEILEQYGRIKIWGDQSKADFPERARGSLDDTLRKDEELRSLVQAILRRLEGLLTQATNIASRKYDPDMGSDYDSISSVSADSDSSSLNEEEDTGNRMPKICLLVNQITEQIRSLFDLSALLRRPKVKDKYIRSIGSEKTSNLDSSETSSLASAFIGLDERHIVQKTLQWRGLTKSTMKFDVDVESTAPLENVSSEGGVEDIFWLCQRLARANTRRREQLRYWTDHPYDTKHNVPRISEVGSKAVLPNLATQSKDGSVLGSQASTVNQTKFKEPPAMPKSISSKRSFSTVAESDIHETTTDTKPKTVYAPTEIGQARSSSIPNPPKVKDGQLTFLCPYCGFALDSSMMRDRQSWKYTSPSPFKKRDAKHISIGAMYSEISDLTQRADDLNTGKEPCLVCGEELSLSALQKHLATHMEDIALFVLPTDVGEESGDSNASLRAAKLESDGQDIGAMSDTSSLGFSAAGYSGQTPAEFSSLLAVKEDEYHSPFSRPRWINIGERVDSSDIQATVGKLESKDWADRVAAVRALINQPKLSDRMIEAVTGLLHYPDPHVRCSAVHVLSSQSPLPRETLEEMTKRLEDEEAGGLTALAYASKYGHMTSVQCLLLLGSKVDCKGSISETPLYWAARYGHEAIVNLLLEAGADPNSSAEYGGTPLHGAAEHGHEGVVKLLLDQNANPRTTNESGETPMLLASKGEHHGVMKLLQAQARSSDFESLYKLSGNLSAVAPSHKKISKDWYAVFDPEAERTLDVDLIHSFDLKSLVCCVSYSHNAKLLATGTDQSCKVFNLRTGSLILDLGYNTRNRTKGYARSVCFSPDDLYLVVACEDHIVRVWDMTSGRLNWSLRGHKESVYTLDIMQDGTTIASGGGDGTVRLWDLAEGRHLRTFDVGTTVMAIAFSPNGQLIAIGDMSQFLSIRQVETGTLVTWVRAHSLSIYGLAFSPDNMSIASGSFDGSIKIWEVDDLQGNVTNEGVSSVRELKGHNDAVFSVAFTAYAQWVISGSKDESIQLWDAITAASPQVGQFATASADGKVRVWSYGAMNKA</sequence>
<dbReference type="SMART" id="SM00248">
    <property type="entry name" value="ANK"/>
    <property type="match status" value="4"/>
</dbReference>
<gene>
    <name evidence="6" type="ORF">FBEOM_9212</name>
</gene>
<dbReference type="SMART" id="SM00320">
    <property type="entry name" value="WD40"/>
    <property type="match status" value="6"/>
</dbReference>
<reference evidence="6" key="2">
    <citation type="submission" date="2020-02" db="EMBL/GenBank/DDBJ databases">
        <title>Identification and distribution of gene clusters putatively required for synthesis of sphingolipid metabolism inhibitors in phylogenetically diverse species of the filamentous fungus Fusarium.</title>
        <authorList>
            <person name="Kim H.-S."/>
            <person name="Busman M."/>
            <person name="Brown D.W."/>
            <person name="Divon H."/>
            <person name="Uhlig S."/>
            <person name="Proctor R.H."/>
        </authorList>
    </citation>
    <scope>NUCLEOTIDE SEQUENCE</scope>
    <source>
        <strain evidence="6">NRRL 25174</strain>
    </source>
</reference>
<dbReference type="CDD" id="cd00200">
    <property type="entry name" value="WD40"/>
    <property type="match status" value="1"/>
</dbReference>
<dbReference type="Gene3D" id="2.130.10.10">
    <property type="entry name" value="YVTN repeat-like/Quinoprotein amine dehydrogenase"/>
    <property type="match status" value="1"/>
</dbReference>
<evidence type="ECO:0000256" key="1">
    <source>
        <dbReference type="ARBA" id="ARBA00022574"/>
    </source>
</evidence>
<evidence type="ECO:0000256" key="5">
    <source>
        <dbReference type="SAM" id="MobiDB-lite"/>
    </source>
</evidence>
<evidence type="ECO:0000256" key="4">
    <source>
        <dbReference type="PROSITE-ProRule" id="PRU00221"/>
    </source>
</evidence>
<dbReference type="PANTHER" id="PTHR19848:SF8">
    <property type="entry name" value="F-BOX AND WD REPEAT DOMAIN CONTAINING 7"/>
    <property type="match status" value="1"/>
</dbReference>
<dbReference type="PRINTS" id="PR00320">
    <property type="entry name" value="GPROTEINBRPT"/>
</dbReference>
<dbReference type="InterPro" id="IPR011989">
    <property type="entry name" value="ARM-like"/>
</dbReference>
<proteinExistence type="predicted"/>
<feature type="repeat" description="ANK" evidence="3">
    <location>
        <begin position="698"/>
        <end position="730"/>
    </location>
</feature>
<feature type="repeat" description="WD" evidence="4">
    <location>
        <begin position="974"/>
        <end position="1015"/>
    </location>
</feature>
<feature type="region of interest" description="Disordered" evidence="5">
    <location>
        <begin position="316"/>
        <end position="348"/>
    </location>
</feature>
<feature type="repeat" description="WD" evidence="4">
    <location>
        <begin position="891"/>
        <end position="932"/>
    </location>
</feature>
<accession>A0A9P5DWI2</accession>
<keyword evidence="7" id="KW-1185">Reference proteome</keyword>
<evidence type="ECO:0000313" key="7">
    <source>
        <dbReference type="Proteomes" id="UP000730481"/>
    </source>
</evidence>
<evidence type="ECO:0000256" key="2">
    <source>
        <dbReference type="ARBA" id="ARBA00022737"/>
    </source>
</evidence>
<dbReference type="Gene3D" id="1.25.40.20">
    <property type="entry name" value="Ankyrin repeat-containing domain"/>
    <property type="match status" value="2"/>
</dbReference>
<name>A0A9P5DWI2_9HYPO</name>
<dbReference type="InterPro" id="IPR016024">
    <property type="entry name" value="ARM-type_fold"/>
</dbReference>
<feature type="repeat" description="WD" evidence="4">
    <location>
        <begin position="858"/>
        <end position="890"/>
    </location>
</feature>
<dbReference type="InterPro" id="IPR036322">
    <property type="entry name" value="WD40_repeat_dom_sf"/>
</dbReference>
<feature type="compositionally biased region" description="Low complexity" evidence="5">
    <location>
        <begin position="120"/>
        <end position="133"/>
    </location>
</feature>
<dbReference type="PANTHER" id="PTHR19848">
    <property type="entry name" value="WD40 REPEAT PROTEIN"/>
    <property type="match status" value="1"/>
</dbReference>
<keyword evidence="1 4" id="KW-0853">WD repeat</keyword>
<dbReference type="AlphaFoldDB" id="A0A9P5DWI2"/>
<keyword evidence="2" id="KW-0677">Repeat</keyword>
<protein>
    <submittedName>
        <fullName evidence="6">Transcriptional repressor tup1</fullName>
    </submittedName>
</protein>
<evidence type="ECO:0000313" key="6">
    <source>
        <dbReference type="EMBL" id="KAF4336913.1"/>
    </source>
</evidence>
<dbReference type="PROSITE" id="PS50297">
    <property type="entry name" value="ANK_REP_REGION"/>
    <property type="match status" value="2"/>
</dbReference>
<dbReference type="PROSITE" id="PS00678">
    <property type="entry name" value="WD_REPEATS_1"/>
    <property type="match status" value="2"/>
</dbReference>
<dbReference type="InterPro" id="IPR019775">
    <property type="entry name" value="WD40_repeat_CS"/>
</dbReference>
<keyword evidence="3" id="KW-0040">ANK repeat</keyword>
<dbReference type="PROSITE" id="PS50294">
    <property type="entry name" value="WD_REPEATS_REGION"/>
    <property type="match status" value="3"/>
</dbReference>
<dbReference type="InterPro" id="IPR020472">
    <property type="entry name" value="WD40_PAC1"/>
</dbReference>
<feature type="compositionally biased region" description="Basic and acidic residues" evidence="5">
    <location>
        <begin position="339"/>
        <end position="348"/>
    </location>
</feature>
<dbReference type="OrthoDB" id="6133115at2759"/>
<comment type="caution">
    <text evidence="6">The sequence shown here is derived from an EMBL/GenBank/DDBJ whole genome shotgun (WGS) entry which is preliminary data.</text>
</comment>